<evidence type="ECO:0000259" key="4">
    <source>
        <dbReference type="SMART" id="SM00563"/>
    </source>
</evidence>
<evidence type="ECO:0000313" key="6">
    <source>
        <dbReference type="Proteomes" id="UP000009080"/>
    </source>
</evidence>
<dbReference type="CDD" id="cd07989">
    <property type="entry name" value="LPLAT_AGPAT-like"/>
    <property type="match status" value="1"/>
</dbReference>
<dbReference type="KEGG" id="ttu:TERTU_3280"/>
<keyword evidence="6" id="KW-1185">Reference proteome</keyword>
<proteinExistence type="predicted"/>
<gene>
    <name evidence="5" type="ordered locus">TERTU_3280</name>
</gene>
<dbReference type="InterPro" id="IPR002123">
    <property type="entry name" value="Plipid/glycerol_acylTrfase"/>
</dbReference>
<dbReference type="GO" id="GO:0006654">
    <property type="term" value="P:phosphatidic acid biosynthetic process"/>
    <property type="evidence" value="ECO:0007669"/>
    <property type="project" value="TreeGrafter"/>
</dbReference>
<dbReference type="EMBL" id="CP001614">
    <property type="protein sequence ID" value="ACR11504.1"/>
    <property type="molecule type" value="Genomic_DNA"/>
</dbReference>
<dbReference type="SUPFAM" id="SSF69593">
    <property type="entry name" value="Glycerol-3-phosphate (1)-acyltransferase"/>
    <property type="match status" value="1"/>
</dbReference>
<accession>C5BQ17</accession>
<dbReference type="AlphaFoldDB" id="C5BQ17"/>
<dbReference type="PANTHER" id="PTHR10434">
    <property type="entry name" value="1-ACYL-SN-GLYCEROL-3-PHOSPHATE ACYLTRANSFERASE"/>
    <property type="match status" value="1"/>
</dbReference>
<protein>
    <submittedName>
        <fullName evidence="5">Acyltransferase</fullName>
    </submittedName>
</protein>
<organism evidence="5 6">
    <name type="scientific">Teredinibacter turnerae (strain ATCC 39867 / T7901)</name>
    <dbReference type="NCBI Taxonomy" id="377629"/>
    <lineage>
        <taxon>Bacteria</taxon>
        <taxon>Pseudomonadati</taxon>
        <taxon>Pseudomonadota</taxon>
        <taxon>Gammaproteobacteria</taxon>
        <taxon>Cellvibrionales</taxon>
        <taxon>Cellvibrionaceae</taxon>
        <taxon>Teredinibacter</taxon>
    </lineage>
</organism>
<dbReference type="PANTHER" id="PTHR10434:SF66">
    <property type="entry name" value="PHOSPHOLIPID_GLYCEROL ACYLTRANSFERASE DOMAIN-CONTAINING PROTEIN"/>
    <property type="match status" value="1"/>
</dbReference>
<dbReference type="Pfam" id="PF01553">
    <property type="entry name" value="Acyltransferase"/>
    <property type="match status" value="1"/>
</dbReference>
<sequence>MDTAGSKLKHQMYRQWRIAATGLAFALFGIGGPIIALAITLTQPLPISPIRRRVWTRRCINGAFWCYIRIMRGLGLLSFETRHIERLAAPGQLVLANHPSLLDVVFVASLIPEANCVVKGALFRNPFTRGPVTAAGYIANDDPNLLSECRSALERGETLIVFPEGTRSQPGEPLQFLRGAANIALASSDQVRPVKVTCEPATLLKNQRWYQVPDRRPHFLIDAQPAIDIALFQNTSEYQSKNARRLCRFLEDYYNELLGLER</sequence>
<dbReference type="RefSeq" id="WP_015817616.1">
    <property type="nucleotide sequence ID" value="NC_012997.1"/>
</dbReference>
<dbReference type="GO" id="GO:0003841">
    <property type="term" value="F:1-acylglycerol-3-phosphate O-acyltransferase activity"/>
    <property type="evidence" value="ECO:0007669"/>
    <property type="project" value="TreeGrafter"/>
</dbReference>
<dbReference type="OrthoDB" id="9808424at2"/>
<dbReference type="SMART" id="SM00563">
    <property type="entry name" value="PlsC"/>
    <property type="match status" value="1"/>
</dbReference>
<feature type="domain" description="Phospholipid/glycerol acyltransferase" evidence="4">
    <location>
        <begin position="92"/>
        <end position="199"/>
    </location>
</feature>
<keyword evidence="3 5" id="KW-0012">Acyltransferase</keyword>
<evidence type="ECO:0000256" key="2">
    <source>
        <dbReference type="ARBA" id="ARBA00022679"/>
    </source>
</evidence>
<comment type="pathway">
    <text evidence="1">Lipid metabolism.</text>
</comment>
<reference evidence="5 6" key="1">
    <citation type="journal article" date="2009" name="PLoS ONE">
        <title>The complete genome of Teredinibacter turnerae T7901: an intracellular endosymbiont of marine wood-boring bivalves (shipworms).</title>
        <authorList>
            <person name="Yang J.C."/>
            <person name="Madupu R."/>
            <person name="Durkin A.S."/>
            <person name="Ekborg N.A."/>
            <person name="Pedamallu C.S."/>
            <person name="Hostetler J.B."/>
            <person name="Radune D."/>
            <person name="Toms B.S."/>
            <person name="Henrissat B."/>
            <person name="Coutinho P.M."/>
            <person name="Schwarz S."/>
            <person name="Field L."/>
            <person name="Trindade-Silva A.E."/>
            <person name="Soares C.A.G."/>
            <person name="Elshahawi S."/>
            <person name="Hanora A."/>
            <person name="Schmidt E.W."/>
            <person name="Haygood M.G."/>
            <person name="Posfai J."/>
            <person name="Benner J."/>
            <person name="Madinger C."/>
            <person name="Nove J."/>
            <person name="Anton B."/>
            <person name="Chaudhary K."/>
            <person name="Foster J."/>
            <person name="Holman A."/>
            <person name="Kumar S."/>
            <person name="Lessard P.A."/>
            <person name="Luyten Y.A."/>
            <person name="Slatko B."/>
            <person name="Wood N."/>
            <person name="Wu B."/>
            <person name="Teplitski M."/>
            <person name="Mougous J.D."/>
            <person name="Ward N."/>
            <person name="Eisen J.A."/>
            <person name="Badger J.H."/>
            <person name="Distel D.L."/>
        </authorList>
    </citation>
    <scope>NUCLEOTIDE SEQUENCE [LARGE SCALE GENOMIC DNA]</scope>
    <source>
        <strain evidence="6">ATCC 39867 / T7901</strain>
    </source>
</reference>
<evidence type="ECO:0000313" key="5">
    <source>
        <dbReference type="EMBL" id="ACR11504.1"/>
    </source>
</evidence>
<keyword evidence="2" id="KW-0808">Transferase</keyword>
<name>C5BQ17_TERTT</name>
<dbReference type="HOGENOM" id="CLU_078753_0_0_6"/>
<evidence type="ECO:0000256" key="1">
    <source>
        <dbReference type="ARBA" id="ARBA00005189"/>
    </source>
</evidence>
<evidence type="ECO:0000256" key="3">
    <source>
        <dbReference type="ARBA" id="ARBA00023315"/>
    </source>
</evidence>
<dbReference type="STRING" id="377629.TERTU_3280"/>
<dbReference type="eggNOG" id="COG0204">
    <property type="taxonomic scope" value="Bacteria"/>
</dbReference>
<dbReference type="Proteomes" id="UP000009080">
    <property type="component" value="Chromosome"/>
</dbReference>